<dbReference type="GO" id="GO:0009055">
    <property type="term" value="F:electron transfer activity"/>
    <property type="evidence" value="ECO:0007669"/>
    <property type="project" value="TreeGrafter"/>
</dbReference>
<name>A0A0Q2SGG4_VIBFU</name>
<dbReference type="Proteomes" id="UP000051221">
    <property type="component" value="Unassembled WGS sequence"/>
</dbReference>
<evidence type="ECO:0000256" key="1">
    <source>
        <dbReference type="ARBA" id="ARBA00004651"/>
    </source>
</evidence>
<organism evidence="8 9">
    <name type="scientific">Vibrio furnissii</name>
    <dbReference type="NCBI Taxonomy" id="29494"/>
    <lineage>
        <taxon>Bacteria</taxon>
        <taxon>Pseudomonadati</taxon>
        <taxon>Pseudomonadota</taxon>
        <taxon>Gammaproteobacteria</taxon>
        <taxon>Vibrionales</taxon>
        <taxon>Vibrionaceae</taxon>
        <taxon>Vibrio</taxon>
    </lineage>
</organism>
<evidence type="ECO:0000256" key="3">
    <source>
        <dbReference type="ARBA" id="ARBA00022475"/>
    </source>
</evidence>
<dbReference type="PANTHER" id="PTHR43141">
    <property type="entry name" value="CYTOCHROME BD2 SUBUNIT II"/>
    <property type="match status" value="1"/>
</dbReference>
<reference evidence="8 9" key="1">
    <citation type="submission" date="2015-08" db="EMBL/GenBank/DDBJ databases">
        <title>Antibacterial properties of a collection of Vibrionaceae strains.</title>
        <authorList>
            <person name="Giubergia S."/>
        </authorList>
    </citation>
    <scope>NUCLEOTIDE SEQUENCE [LARGE SCALE GENOMIC DNA]</scope>
    <source>
        <strain evidence="8 9">S0821</strain>
    </source>
</reference>
<evidence type="ECO:0000256" key="7">
    <source>
        <dbReference type="SAM" id="Phobius"/>
    </source>
</evidence>
<accession>A0A0Q2SGG4</accession>
<feature type="transmembrane region" description="Helical" evidence="7">
    <location>
        <begin position="122"/>
        <end position="142"/>
    </location>
</feature>
<feature type="transmembrane region" description="Helical" evidence="7">
    <location>
        <begin position="263"/>
        <end position="283"/>
    </location>
</feature>
<dbReference type="GO" id="GO:0005886">
    <property type="term" value="C:plasma membrane"/>
    <property type="evidence" value="ECO:0007669"/>
    <property type="project" value="UniProtKB-SubCell"/>
</dbReference>
<dbReference type="RefSeq" id="WP_055465658.1">
    <property type="nucleotide sequence ID" value="NZ_LKHS01000005.1"/>
</dbReference>
<dbReference type="PIRSF" id="PIRSF000267">
    <property type="entry name" value="Cyt_oxidse_sub2"/>
    <property type="match status" value="1"/>
</dbReference>
<evidence type="ECO:0000256" key="5">
    <source>
        <dbReference type="ARBA" id="ARBA00022989"/>
    </source>
</evidence>
<feature type="transmembrane region" description="Helical" evidence="7">
    <location>
        <begin position="12"/>
        <end position="40"/>
    </location>
</feature>
<sequence length="338" mass="37552">MTIQGIDLSVIWAVIIAFGLLLYVILDGFDLGLGILFPFISDPKERDVMMNTVAPVWDGNETWLVFGGATLYAAFPLAYSVILEALYLPLVLVLAGLIFRGVAFEFRFKASAKSRHWWDKAFIGGSIMAAFFQGVALGTYVAGIPVVNRQFAGGDFDWLAPFPLLCGLGLTLTYALLGSTWLLMKTDGMLESKMRHYSRPLTYALIVMIAMVAVWTAWLNPHLADLWLSGHHWVFTASVEVLAVMAVALILRNLRKRHSYKPFVATLFLIALGYVSLMISIWPTIIPPSVDFWQAASPLSSQLFALIGVLFILPVILAYTAWGYYVFRGKVQVGEAYH</sequence>
<feature type="transmembrane region" description="Helical" evidence="7">
    <location>
        <begin position="303"/>
        <end position="327"/>
    </location>
</feature>
<feature type="transmembrane region" description="Helical" evidence="7">
    <location>
        <begin position="232"/>
        <end position="251"/>
    </location>
</feature>
<keyword evidence="6 7" id="KW-0472">Membrane</keyword>
<dbReference type="PANTHER" id="PTHR43141:SF4">
    <property type="entry name" value="CYTOCHROME BD2 SUBUNIT II"/>
    <property type="match status" value="1"/>
</dbReference>
<evidence type="ECO:0000256" key="4">
    <source>
        <dbReference type="ARBA" id="ARBA00022692"/>
    </source>
</evidence>
<dbReference type="GO" id="GO:0070069">
    <property type="term" value="C:cytochrome complex"/>
    <property type="evidence" value="ECO:0007669"/>
    <property type="project" value="TreeGrafter"/>
</dbReference>
<dbReference type="EMBL" id="LKHS01000005">
    <property type="protein sequence ID" value="KQH86731.1"/>
    <property type="molecule type" value="Genomic_DNA"/>
</dbReference>
<evidence type="ECO:0000256" key="2">
    <source>
        <dbReference type="ARBA" id="ARBA00007543"/>
    </source>
</evidence>
<evidence type="ECO:0000313" key="9">
    <source>
        <dbReference type="Proteomes" id="UP000051221"/>
    </source>
</evidence>
<keyword evidence="9" id="KW-1185">Reference proteome</keyword>
<comment type="subcellular location">
    <subcellularLocation>
        <location evidence="1">Cell membrane</location>
        <topology evidence="1">Multi-pass membrane protein</topology>
    </subcellularLocation>
</comment>
<feature type="transmembrane region" description="Helical" evidence="7">
    <location>
        <begin position="162"/>
        <end position="183"/>
    </location>
</feature>
<comment type="similarity">
    <text evidence="2">Belongs to the cytochrome ubiquinol oxidase subunit 2 family.</text>
</comment>
<dbReference type="GO" id="GO:0016682">
    <property type="term" value="F:oxidoreductase activity, acting on diphenols and related substances as donors, oxygen as acceptor"/>
    <property type="evidence" value="ECO:0007669"/>
    <property type="project" value="TreeGrafter"/>
</dbReference>
<dbReference type="AlphaFoldDB" id="A0A0Q2SGG4"/>
<dbReference type="GO" id="GO:0019646">
    <property type="term" value="P:aerobic electron transport chain"/>
    <property type="evidence" value="ECO:0007669"/>
    <property type="project" value="TreeGrafter"/>
</dbReference>
<proteinExistence type="inferred from homology"/>
<evidence type="ECO:0000313" key="8">
    <source>
        <dbReference type="EMBL" id="KQH86731.1"/>
    </source>
</evidence>
<dbReference type="Pfam" id="PF02322">
    <property type="entry name" value="Cyt_bd_oxida_II"/>
    <property type="match status" value="1"/>
</dbReference>
<keyword evidence="5 7" id="KW-1133">Transmembrane helix</keyword>
<protein>
    <submittedName>
        <fullName evidence="8">Ubiquinol oxidase subunit II</fullName>
    </submittedName>
</protein>
<feature type="transmembrane region" description="Helical" evidence="7">
    <location>
        <begin position="203"/>
        <end position="220"/>
    </location>
</feature>
<dbReference type="InterPro" id="IPR003317">
    <property type="entry name" value="Cyt-d_oxidase_su2"/>
</dbReference>
<comment type="caution">
    <text evidence="8">The sequence shown here is derived from an EMBL/GenBank/DDBJ whole genome shotgun (WGS) entry which is preliminary data.</text>
</comment>
<feature type="transmembrane region" description="Helical" evidence="7">
    <location>
        <begin position="85"/>
        <end position="102"/>
    </location>
</feature>
<evidence type="ECO:0000256" key="6">
    <source>
        <dbReference type="ARBA" id="ARBA00023136"/>
    </source>
</evidence>
<gene>
    <name evidence="8" type="ORF">AMR76_06480</name>
</gene>
<dbReference type="NCBIfam" id="TIGR00203">
    <property type="entry name" value="cydB"/>
    <property type="match status" value="1"/>
</dbReference>
<dbReference type="InParanoid" id="A0A0Q2SGG4"/>
<keyword evidence="4 7" id="KW-0812">Transmembrane</keyword>
<keyword evidence="3" id="KW-1003">Cell membrane</keyword>